<evidence type="ECO:0000313" key="9">
    <source>
        <dbReference type="EMBL" id="KGH48257.1"/>
    </source>
</evidence>
<evidence type="ECO:0000256" key="6">
    <source>
        <dbReference type="ARBA" id="ARBA00023136"/>
    </source>
</evidence>
<name>A0A098YCV0_9ACTN</name>
<dbReference type="PANTHER" id="PTHR30561">
    <property type="entry name" value="SMR FAMILY PROTON-DEPENDENT DRUG EFFLUX TRANSPORTER SUGE"/>
    <property type="match status" value="1"/>
</dbReference>
<dbReference type="SUPFAM" id="SSF103481">
    <property type="entry name" value="Multidrug resistance efflux transporter EmrE"/>
    <property type="match status" value="1"/>
</dbReference>
<accession>A0A098YCV0</accession>
<evidence type="ECO:0000256" key="8">
    <source>
        <dbReference type="SAM" id="Phobius"/>
    </source>
</evidence>
<dbReference type="PANTHER" id="PTHR30561:SF1">
    <property type="entry name" value="MULTIDRUG TRANSPORTER EMRE"/>
    <property type="match status" value="1"/>
</dbReference>
<dbReference type="EMBL" id="JPMX01000009">
    <property type="protein sequence ID" value="KGH48257.1"/>
    <property type="molecule type" value="Genomic_DNA"/>
</dbReference>
<reference evidence="9 10" key="1">
    <citation type="submission" date="2014-07" db="EMBL/GenBank/DDBJ databases">
        <title>Biosystematic studies on Modestobacter strains isolated from extreme hyper-arid desert soil and from historic building.</title>
        <authorList>
            <person name="Bukarasam K."/>
            <person name="Bull A."/>
            <person name="Girard G."/>
            <person name="van Wezel G."/>
            <person name="Goodfellow M."/>
        </authorList>
    </citation>
    <scope>NUCLEOTIDE SEQUENCE [LARGE SCALE GENOMIC DNA]</scope>
    <source>
        <strain evidence="9 10">KNN45-2b</strain>
    </source>
</reference>
<comment type="similarity">
    <text evidence="7">Belongs to the drug/metabolite transporter (DMT) superfamily. Small multidrug resistance (SMR) (TC 2.A.7.1) family.</text>
</comment>
<evidence type="ECO:0000256" key="7">
    <source>
        <dbReference type="RuleBase" id="RU003942"/>
    </source>
</evidence>
<evidence type="ECO:0000256" key="5">
    <source>
        <dbReference type="ARBA" id="ARBA00022989"/>
    </source>
</evidence>
<keyword evidence="4 7" id="KW-0812">Transmembrane</keyword>
<sequence>MSRWLWLGGAIVVEVVATLSLRAATEQPLWYVSVVVGYLASFLLLAGVLRRGMAIGVAYGIWGASGVMLTAVAAAFLFDEALTPLMGLGFAVIVVGVLLVEFGSHRAEGAPERVGDVR</sequence>
<evidence type="ECO:0000256" key="4">
    <source>
        <dbReference type="ARBA" id="ARBA00022692"/>
    </source>
</evidence>
<dbReference type="RefSeq" id="WP_036333548.1">
    <property type="nucleotide sequence ID" value="NZ_JPMX01000009.1"/>
</dbReference>
<dbReference type="Proteomes" id="UP000029713">
    <property type="component" value="Unassembled WGS sequence"/>
</dbReference>
<keyword evidence="5 8" id="KW-1133">Transmembrane helix</keyword>
<comment type="caution">
    <text evidence="9">The sequence shown here is derived from an EMBL/GenBank/DDBJ whole genome shotgun (WGS) entry which is preliminary data.</text>
</comment>
<dbReference type="Gene3D" id="1.10.3730.20">
    <property type="match status" value="1"/>
</dbReference>
<dbReference type="Pfam" id="PF00893">
    <property type="entry name" value="Multi_Drug_Res"/>
    <property type="match status" value="1"/>
</dbReference>
<dbReference type="InterPro" id="IPR037185">
    <property type="entry name" value="EmrE-like"/>
</dbReference>
<evidence type="ECO:0000256" key="3">
    <source>
        <dbReference type="ARBA" id="ARBA00022475"/>
    </source>
</evidence>
<proteinExistence type="inferred from homology"/>
<dbReference type="GO" id="GO:0022857">
    <property type="term" value="F:transmembrane transporter activity"/>
    <property type="evidence" value="ECO:0007669"/>
    <property type="project" value="InterPro"/>
</dbReference>
<dbReference type="AlphaFoldDB" id="A0A098YCV0"/>
<keyword evidence="2" id="KW-0813">Transport</keyword>
<feature type="transmembrane region" description="Helical" evidence="8">
    <location>
        <begin position="28"/>
        <end position="49"/>
    </location>
</feature>
<dbReference type="InterPro" id="IPR000390">
    <property type="entry name" value="Small_drug/metabolite_transptr"/>
</dbReference>
<keyword evidence="6 8" id="KW-0472">Membrane</keyword>
<comment type="subcellular location">
    <subcellularLocation>
        <location evidence="1 7">Cell membrane</location>
        <topology evidence="1 7">Multi-pass membrane protein</topology>
    </subcellularLocation>
</comment>
<dbReference type="GO" id="GO:0005886">
    <property type="term" value="C:plasma membrane"/>
    <property type="evidence" value="ECO:0007669"/>
    <property type="project" value="UniProtKB-SubCell"/>
</dbReference>
<evidence type="ECO:0000256" key="2">
    <source>
        <dbReference type="ARBA" id="ARBA00022448"/>
    </source>
</evidence>
<protein>
    <submittedName>
        <fullName evidence="9">Cation transporter</fullName>
    </submittedName>
</protein>
<feature type="transmembrane region" description="Helical" evidence="8">
    <location>
        <begin position="84"/>
        <end position="103"/>
    </location>
</feature>
<dbReference type="InterPro" id="IPR045324">
    <property type="entry name" value="Small_multidrug_res"/>
</dbReference>
<organism evidence="9 10">
    <name type="scientific">Modestobacter caceresii</name>
    <dbReference type="NCBI Taxonomy" id="1522368"/>
    <lineage>
        <taxon>Bacteria</taxon>
        <taxon>Bacillati</taxon>
        <taxon>Actinomycetota</taxon>
        <taxon>Actinomycetes</taxon>
        <taxon>Geodermatophilales</taxon>
        <taxon>Geodermatophilaceae</taxon>
        <taxon>Modestobacter</taxon>
    </lineage>
</organism>
<keyword evidence="3" id="KW-1003">Cell membrane</keyword>
<evidence type="ECO:0000256" key="1">
    <source>
        <dbReference type="ARBA" id="ARBA00004651"/>
    </source>
</evidence>
<dbReference type="STRING" id="1522368.IN07_03390"/>
<feature type="transmembrane region" description="Helical" evidence="8">
    <location>
        <begin position="56"/>
        <end position="78"/>
    </location>
</feature>
<gene>
    <name evidence="9" type="ORF">IN07_03390</name>
</gene>
<keyword evidence="10" id="KW-1185">Reference proteome</keyword>
<evidence type="ECO:0000313" key="10">
    <source>
        <dbReference type="Proteomes" id="UP000029713"/>
    </source>
</evidence>